<reference evidence="6 7" key="1">
    <citation type="submission" date="2020-08" db="EMBL/GenBank/DDBJ databases">
        <title>Genomic Encyclopedia of Type Strains, Phase III (KMG-III): the genomes of soil and plant-associated and newly described type strains.</title>
        <authorList>
            <person name="Whitman W."/>
        </authorList>
    </citation>
    <scope>NUCLEOTIDE SEQUENCE [LARGE SCALE GENOMIC DNA]</scope>
    <source>
        <strain evidence="6 7">CECT 8897</strain>
    </source>
</reference>
<evidence type="ECO:0000313" key="7">
    <source>
        <dbReference type="Proteomes" id="UP000541535"/>
    </source>
</evidence>
<protein>
    <submittedName>
        <fullName evidence="6">ABC-2 type transport system ATP-binding protein</fullName>
    </submittedName>
</protein>
<dbReference type="Proteomes" id="UP000541535">
    <property type="component" value="Unassembled WGS sequence"/>
</dbReference>
<dbReference type="Gene3D" id="3.40.50.300">
    <property type="entry name" value="P-loop containing nucleotide triphosphate hydrolases"/>
    <property type="match status" value="1"/>
</dbReference>
<feature type="domain" description="ABC transporter" evidence="5">
    <location>
        <begin position="6"/>
        <end position="233"/>
    </location>
</feature>
<keyword evidence="3" id="KW-0547">Nucleotide-binding</keyword>
<dbReference type="InterPro" id="IPR027417">
    <property type="entry name" value="P-loop_NTPase"/>
</dbReference>
<dbReference type="PANTHER" id="PTHR42939">
    <property type="entry name" value="ABC TRANSPORTER ATP-BINDING PROTEIN ALBC-RELATED"/>
    <property type="match status" value="1"/>
</dbReference>
<evidence type="ECO:0000256" key="4">
    <source>
        <dbReference type="ARBA" id="ARBA00022840"/>
    </source>
</evidence>
<proteinExistence type="predicted"/>
<dbReference type="InterPro" id="IPR003593">
    <property type="entry name" value="AAA+_ATPase"/>
</dbReference>
<dbReference type="SUPFAM" id="SSF52540">
    <property type="entry name" value="P-loop containing nucleoside triphosphate hydrolases"/>
    <property type="match status" value="1"/>
</dbReference>
<evidence type="ECO:0000259" key="5">
    <source>
        <dbReference type="PROSITE" id="PS50893"/>
    </source>
</evidence>
<dbReference type="RefSeq" id="WP_183442956.1">
    <property type="nucleotide sequence ID" value="NZ_JACHXD010000014.1"/>
</dbReference>
<dbReference type="AlphaFoldDB" id="A0A7W5BDN5"/>
<dbReference type="Pfam" id="PF00005">
    <property type="entry name" value="ABC_tran"/>
    <property type="match status" value="1"/>
</dbReference>
<dbReference type="InterPro" id="IPR003439">
    <property type="entry name" value="ABC_transporter-like_ATP-bd"/>
</dbReference>
<evidence type="ECO:0000256" key="3">
    <source>
        <dbReference type="ARBA" id="ARBA00022741"/>
    </source>
</evidence>
<sequence>MDQAALRFRNVTKRHAHRPVLDGVDLTVERGEFFGLAGVNGAGKTSLIKCLLDFCALDGGAIEIFGASHLRPQARQPLAYLPERFTPPYYLTGDDFLKYVLKLQGQAYEPAAVAAMLAALDLEDTALKRTVRSYSKGMTQKLGLAACFLSRKRLYVLDEPMSGLDPKARALLKQLLQHLRNDGASLLFTSHALADVEEICDRMAILHGGRIRFAGTPEHCRSRYGASTLEAAFLQAIQ</sequence>
<evidence type="ECO:0000313" key="6">
    <source>
        <dbReference type="EMBL" id="MBB3121232.1"/>
    </source>
</evidence>
<organism evidence="6 7">
    <name type="scientific">Pseudoduganella violacea</name>
    <dbReference type="NCBI Taxonomy" id="1715466"/>
    <lineage>
        <taxon>Bacteria</taxon>
        <taxon>Pseudomonadati</taxon>
        <taxon>Pseudomonadota</taxon>
        <taxon>Betaproteobacteria</taxon>
        <taxon>Burkholderiales</taxon>
        <taxon>Oxalobacteraceae</taxon>
        <taxon>Telluria group</taxon>
        <taxon>Pseudoduganella</taxon>
    </lineage>
</organism>
<accession>A0A7W5BDN5</accession>
<dbReference type="EMBL" id="JACHXD010000014">
    <property type="protein sequence ID" value="MBB3121232.1"/>
    <property type="molecule type" value="Genomic_DNA"/>
</dbReference>
<dbReference type="SMART" id="SM00382">
    <property type="entry name" value="AAA"/>
    <property type="match status" value="1"/>
</dbReference>
<name>A0A7W5BDN5_9BURK</name>
<keyword evidence="1" id="KW-0813">Transport</keyword>
<keyword evidence="4 6" id="KW-0067">ATP-binding</keyword>
<dbReference type="InterPro" id="IPR051782">
    <property type="entry name" value="ABC_Transporter_VariousFunc"/>
</dbReference>
<keyword evidence="2" id="KW-0472">Membrane</keyword>
<dbReference type="PROSITE" id="PS50893">
    <property type="entry name" value="ABC_TRANSPORTER_2"/>
    <property type="match status" value="1"/>
</dbReference>
<evidence type="ECO:0000256" key="1">
    <source>
        <dbReference type="ARBA" id="ARBA00022448"/>
    </source>
</evidence>
<dbReference type="GO" id="GO:0005524">
    <property type="term" value="F:ATP binding"/>
    <property type="evidence" value="ECO:0007669"/>
    <property type="project" value="UniProtKB-KW"/>
</dbReference>
<gene>
    <name evidence="6" type="ORF">FHS03_004308</name>
</gene>
<dbReference type="CDD" id="cd03230">
    <property type="entry name" value="ABC_DR_subfamily_A"/>
    <property type="match status" value="1"/>
</dbReference>
<keyword evidence="7" id="KW-1185">Reference proteome</keyword>
<keyword evidence="2" id="KW-1003">Cell membrane</keyword>
<dbReference type="PANTHER" id="PTHR42939:SF1">
    <property type="entry name" value="ABC TRANSPORTER ATP-BINDING PROTEIN ALBC-RELATED"/>
    <property type="match status" value="1"/>
</dbReference>
<evidence type="ECO:0000256" key="2">
    <source>
        <dbReference type="ARBA" id="ARBA00022475"/>
    </source>
</evidence>
<dbReference type="GO" id="GO:0016887">
    <property type="term" value="F:ATP hydrolysis activity"/>
    <property type="evidence" value="ECO:0007669"/>
    <property type="project" value="InterPro"/>
</dbReference>
<comment type="caution">
    <text evidence="6">The sequence shown here is derived from an EMBL/GenBank/DDBJ whole genome shotgun (WGS) entry which is preliminary data.</text>
</comment>